<feature type="transmembrane region" description="Helical" evidence="1">
    <location>
        <begin position="130"/>
        <end position="149"/>
    </location>
</feature>
<dbReference type="OMA" id="NWDYPPV"/>
<dbReference type="OrthoDB" id="679818at2759"/>
<proteinExistence type="predicted"/>
<dbReference type="STRING" id="56857.A0A200QM00"/>
<sequence>MEETRWEQRFHALTHLLTHPTIAPSLHSQLFISTQIPCYLNWDYPPVLCNRGDHDHNFPSLHLKWGFSLFLKRVSRLGCPETSWRSKCPFQQPPPLILAKGLEAPSQWGEEQRREFFRKRLKRKRLGNNIHPLIPFLVPNFLLLSLLRLKPFSLDESY</sequence>
<comment type="caution">
    <text evidence="2">The sequence shown here is derived from an EMBL/GenBank/DDBJ whole genome shotgun (WGS) entry which is preliminary data.</text>
</comment>
<dbReference type="AlphaFoldDB" id="A0A200QM00"/>
<reference evidence="2 3" key="1">
    <citation type="journal article" date="2017" name="Mol. Plant">
        <title>The Genome of Medicinal Plant Macleaya cordata Provides New Insights into Benzylisoquinoline Alkaloids Metabolism.</title>
        <authorList>
            <person name="Liu X."/>
            <person name="Liu Y."/>
            <person name="Huang P."/>
            <person name="Ma Y."/>
            <person name="Qing Z."/>
            <person name="Tang Q."/>
            <person name="Cao H."/>
            <person name="Cheng P."/>
            <person name="Zheng Y."/>
            <person name="Yuan Z."/>
            <person name="Zhou Y."/>
            <person name="Liu J."/>
            <person name="Tang Z."/>
            <person name="Zhuo Y."/>
            <person name="Zhang Y."/>
            <person name="Yu L."/>
            <person name="Huang J."/>
            <person name="Yang P."/>
            <person name="Peng Q."/>
            <person name="Zhang J."/>
            <person name="Jiang W."/>
            <person name="Zhang Z."/>
            <person name="Lin K."/>
            <person name="Ro D.K."/>
            <person name="Chen X."/>
            <person name="Xiong X."/>
            <person name="Shang Y."/>
            <person name="Huang S."/>
            <person name="Zeng J."/>
        </authorList>
    </citation>
    <scope>NUCLEOTIDE SEQUENCE [LARGE SCALE GENOMIC DNA]</scope>
    <source>
        <strain evidence="3">cv. BLH2017</strain>
        <tissue evidence="2">Root</tissue>
    </source>
</reference>
<dbReference type="FunCoup" id="A0A200QM00">
    <property type="interactions" value="612"/>
</dbReference>
<dbReference type="InParanoid" id="A0A200QM00"/>
<protein>
    <submittedName>
        <fullName evidence="2">Uncharacterized protein</fullName>
    </submittedName>
</protein>
<dbReference type="Proteomes" id="UP000195402">
    <property type="component" value="Unassembled WGS sequence"/>
</dbReference>
<keyword evidence="1" id="KW-0472">Membrane</keyword>
<evidence type="ECO:0000313" key="2">
    <source>
        <dbReference type="EMBL" id="OVA11513.1"/>
    </source>
</evidence>
<keyword evidence="1" id="KW-0812">Transmembrane</keyword>
<evidence type="ECO:0000256" key="1">
    <source>
        <dbReference type="SAM" id="Phobius"/>
    </source>
</evidence>
<name>A0A200QM00_MACCD</name>
<organism evidence="2 3">
    <name type="scientific">Macleaya cordata</name>
    <name type="common">Five-seeded plume-poppy</name>
    <name type="synonym">Bocconia cordata</name>
    <dbReference type="NCBI Taxonomy" id="56857"/>
    <lineage>
        <taxon>Eukaryota</taxon>
        <taxon>Viridiplantae</taxon>
        <taxon>Streptophyta</taxon>
        <taxon>Embryophyta</taxon>
        <taxon>Tracheophyta</taxon>
        <taxon>Spermatophyta</taxon>
        <taxon>Magnoliopsida</taxon>
        <taxon>Ranunculales</taxon>
        <taxon>Papaveraceae</taxon>
        <taxon>Papaveroideae</taxon>
        <taxon>Macleaya</taxon>
    </lineage>
</organism>
<evidence type="ECO:0000313" key="3">
    <source>
        <dbReference type="Proteomes" id="UP000195402"/>
    </source>
</evidence>
<keyword evidence="3" id="KW-1185">Reference proteome</keyword>
<gene>
    <name evidence="2" type="ORF">BVC80_9009g47</name>
</gene>
<keyword evidence="1" id="KW-1133">Transmembrane helix</keyword>
<accession>A0A200QM00</accession>
<dbReference type="PANTHER" id="PTHR38364:SF1">
    <property type="entry name" value="OS04G0475300 PROTEIN"/>
    <property type="match status" value="1"/>
</dbReference>
<dbReference type="PANTHER" id="PTHR38364">
    <property type="entry name" value="OSJNBA0022H21.9 PROTEIN"/>
    <property type="match status" value="1"/>
</dbReference>
<dbReference type="EMBL" id="MVGT01001690">
    <property type="protein sequence ID" value="OVA11513.1"/>
    <property type="molecule type" value="Genomic_DNA"/>
</dbReference>